<protein>
    <recommendedName>
        <fullName evidence="2">ACT domain-containing protein</fullName>
    </recommendedName>
</protein>
<comment type="caution">
    <text evidence="3">The sequence shown here is derived from an EMBL/GenBank/DDBJ whole genome shotgun (WGS) entry which is preliminary data.</text>
</comment>
<dbReference type="EMBL" id="JALJOS010000015">
    <property type="protein sequence ID" value="KAK9830852.1"/>
    <property type="molecule type" value="Genomic_DNA"/>
</dbReference>
<dbReference type="PANTHER" id="PTHR31096:SF22">
    <property type="entry name" value="ACT DOMAIN-CONTAINING PROTEIN ACR4"/>
    <property type="match status" value="1"/>
</dbReference>
<evidence type="ECO:0000313" key="4">
    <source>
        <dbReference type="Proteomes" id="UP001438707"/>
    </source>
</evidence>
<dbReference type="PANTHER" id="PTHR31096">
    <property type="entry name" value="ACT DOMAIN-CONTAINING PROTEIN ACR4-RELATED"/>
    <property type="match status" value="1"/>
</dbReference>
<evidence type="ECO:0000256" key="1">
    <source>
        <dbReference type="ARBA" id="ARBA00022737"/>
    </source>
</evidence>
<keyword evidence="1" id="KW-0677">Repeat</keyword>
<sequence length="319" mass="35079">MQSLQQPSLRASSSRALETLRLAPSHPAQRFTKLLSLHDLKHIRPDTPATVIRAQPHLQAAAVQSPPDHTRTTIDLEHTEFEGEYCLPGEITVDNEANPNFTVLSLEMTDYPGLLRVVAWVLNGLSLLVENARLLTDADGIARNTFWLTDTAGKKLDTVTAELVAERVGDFVVYCTPSSRTLKSEIFKSGPITIDNRAHDKYTVVTVDGDKNKQQGILLDVASVMTGVGTYIHEAIIQGCKDCGAPEVSSDADLSKGRIYKFWVTDRQKHKLDFARASSLLFTLGLVYGQSNGPLRAPNTGLACLRLRLEKKESNVSKS</sequence>
<name>A0AAW1RCD0_9CHLO</name>
<evidence type="ECO:0000259" key="2">
    <source>
        <dbReference type="PROSITE" id="PS51671"/>
    </source>
</evidence>
<feature type="domain" description="ACT" evidence="2">
    <location>
        <begin position="103"/>
        <end position="180"/>
    </location>
</feature>
<dbReference type="SUPFAM" id="SSF55021">
    <property type="entry name" value="ACT-like"/>
    <property type="match status" value="1"/>
</dbReference>
<dbReference type="Proteomes" id="UP001438707">
    <property type="component" value="Unassembled WGS sequence"/>
</dbReference>
<dbReference type="InterPro" id="IPR002912">
    <property type="entry name" value="ACT_dom"/>
</dbReference>
<evidence type="ECO:0000313" key="3">
    <source>
        <dbReference type="EMBL" id="KAK9830852.1"/>
    </source>
</evidence>
<dbReference type="PROSITE" id="PS51671">
    <property type="entry name" value="ACT"/>
    <property type="match status" value="1"/>
</dbReference>
<dbReference type="InterPro" id="IPR040217">
    <property type="entry name" value="ACR1-12"/>
</dbReference>
<reference evidence="3 4" key="1">
    <citation type="journal article" date="2024" name="Nat. Commun.">
        <title>Phylogenomics reveals the evolutionary origins of lichenization in chlorophyte algae.</title>
        <authorList>
            <person name="Puginier C."/>
            <person name="Libourel C."/>
            <person name="Otte J."/>
            <person name="Skaloud P."/>
            <person name="Haon M."/>
            <person name="Grisel S."/>
            <person name="Petersen M."/>
            <person name="Berrin J.G."/>
            <person name="Delaux P.M."/>
            <person name="Dal Grande F."/>
            <person name="Keller J."/>
        </authorList>
    </citation>
    <scope>NUCLEOTIDE SEQUENCE [LARGE SCALE GENOMIC DNA]</scope>
    <source>
        <strain evidence="3 4">SAG 2145</strain>
    </source>
</reference>
<accession>A0AAW1RCD0</accession>
<proteinExistence type="predicted"/>
<gene>
    <name evidence="3" type="ORF">WJX74_010265</name>
</gene>
<keyword evidence="4" id="KW-1185">Reference proteome</keyword>
<organism evidence="3 4">
    <name type="scientific">Apatococcus lobatus</name>
    <dbReference type="NCBI Taxonomy" id="904363"/>
    <lineage>
        <taxon>Eukaryota</taxon>
        <taxon>Viridiplantae</taxon>
        <taxon>Chlorophyta</taxon>
        <taxon>core chlorophytes</taxon>
        <taxon>Trebouxiophyceae</taxon>
        <taxon>Chlorellales</taxon>
        <taxon>Chlorellaceae</taxon>
        <taxon>Apatococcus</taxon>
    </lineage>
</organism>
<dbReference type="InterPro" id="IPR045865">
    <property type="entry name" value="ACT-like_dom_sf"/>
</dbReference>
<dbReference type="AlphaFoldDB" id="A0AAW1RCD0"/>